<dbReference type="Gene3D" id="3.40.1710.10">
    <property type="entry name" value="abc type-2 transporter like domain"/>
    <property type="match status" value="1"/>
</dbReference>
<keyword evidence="3 5" id="KW-1133">Transmembrane helix</keyword>
<accession>A0A6I1MPA3</accession>
<dbReference type="InterPro" id="IPR051328">
    <property type="entry name" value="T7SS_ABC-Transporter"/>
</dbReference>
<sequence>MLNVFKIYKRDLKNIIKNPVAIIIILALCALPALYAWPNIKACWDPYGNTKGIKVAVVNNDKGATVEGHSLTLGDEITDKLKNNDKIGWVFVDEKDAEYGLNHNKYYAYIMIPNNFSENISTLITSNPVKPELIYKVNEKANAISPKITDAGTKQLIKEITANFVDTVNSAIFQSFNTIGNKLNDNKENLINLKNAIISINDNMGNIESSIDKAHNGAIDLKDFLNKLEKNIPLVNDNIAKLQNAAESAHSLISQTQTNLNNMADSFKFKLEEIKTINEDVLSLVKNLKDLNTSSVESKEKINKILDGINLKLDEINSKATSSLNLLQTLQEKLPNNNVIKNQISTLKNIQSIIVKNKEKIKLIKETLASGQKVSSETLIFIENTIIDVQSKINEKVAYFESTTRPAINEISNNLIGATNNTEEILANAKTLVPKLQDLITLGKEGSESGINLTNKIKDILPTIKSALTNANEDLSKINDDDLNKLIDILLSNPDLMANYISNPVELKQDNIFHIPNYGSAMSPFYTILSLWVGVLLLCSLLKTEVNSFEDGYEPKPLEQYFGRFLTFVTITLIQALIVSIGDKYLLGTYVYDFKLFVLFSVYSSFIFTIIVYTLTSILGNVGKALSIVLLVLQVAGSGGTFPIQVTPEFFQKLQPFLPFTYAIGATREAVGGPVWSNITYDLSHLTIFGVVFLVLGILLKTPLSKPLEKINHKFKECGLAE</sequence>
<organism evidence="7 8">
    <name type="scientific">Clostridium tarantellae</name>
    <dbReference type="NCBI Taxonomy" id="39493"/>
    <lineage>
        <taxon>Bacteria</taxon>
        <taxon>Bacillati</taxon>
        <taxon>Bacillota</taxon>
        <taxon>Clostridia</taxon>
        <taxon>Eubacteriales</taxon>
        <taxon>Clostridiaceae</taxon>
        <taxon>Clostridium</taxon>
    </lineage>
</organism>
<protein>
    <submittedName>
        <fullName evidence="7">DUF3533 domain-containing protein</fullName>
    </submittedName>
</protein>
<dbReference type="InterPro" id="IPR013525">
    <property type="entry name" value="ABC2_TM"/>
</dbReference>
<dbReference type="GO" id="GO:0140359">
    <property type="term" value="F:ABC-type transporter activity"/>
    <property type="evidence" value="ECO:0007669"/>
    <property type="project" value="InterPro"/>
</dbReference>
<dbReference type="NCBIfam" id="TIGR03061">
    <property type="entry name" value="pip_yhgE_Nterm"/>
    <property type="match status" value="1"/>
</dbReference>
<name>A0A6I1MPA3_9CLOT</name>
<evidence type="ECO:0000256" key="1">
    <source>
        <dbReference type="ARBA" id="ARBA00004141"/>
    </source>
</evidence>
<feature type="transmembrane region" description="Helical" evidence="5">
    <location>
        <begin position="683"/>
        <end position="700"/>
    </location>
</feature>
<evidence type="ECO:0000256" key="5">
    <source>
        <dbReference type="SAM" id="Phobius"/>
    </source>
</evidence>
<feature type="domain" description="ABC-2 type transporter transmembrane" evidence="6">
    <location>
        <begin position="24"/>
        <end position="180"/>
    </location>
</feature>
<dbReference type="OrthoDB" id="9811483at2"/>
<evidence type="ECO:0000259" key="6">
    <source>
        <dbReference type="Pfam" id="PF12698"/>
    </source>
</evidence>
<dbReference type="Proteomes" id="UP000430345">
    <property type="component" value="Unassembled WGS sequence"/>
</dbReference>
<feature type="domain" description="ABC-2 type transporter transmembrane" evidence="6">
    <location>
        <begin position="410"/>
        <end position="699"/>
    </location>
</feature>
<feature type="transmembrane region" description="Helical" evidence="5">
    <location>
        <begin position="525"/>
        <end position="542"/>
    </location>
</feature>
<evidence type="ECO:0000313" key="7">
    <source>
        <dbReference type="EMBL" id="MPQ44298.1"/>
    </source>
</evidence>
<proteinExistence type="predicted"/>
<feature type="transmembrane region" description="Helical" evidence="5">
    <location>
        <begin position="562"/>
        <end position="582"/>
    </location>
</feature>
<reference evidence="7 8" key="1">
    <citation type="submission" date="2019-10" db="EMBL/GenBank/DDBJ databases">
        <title>The Genome Sequence of Clostridium tarantellae Isolated from Fish Brain.</title>
        <authorList>
            <person name="Bano L."/>
            <person name="Kiel M."/>
            <person name="Sales G."/>
            <person name="Doxey A.C."/>
            <person name="Mansfield M.J."/>
            <person name="Schiavone M."/>
            <person name="Rossetto O."/>
            <person name="Pirazzini M."/>
            <person name="Dobrindt U."/>
            <person name="Montecucco C."/>
        </authorList>
    </citation>
    <scope>NUCLEOTIDE SEQUENCE [LARGE SCALE GENOMIC DNA]</scope>
    <source>
        <strain evidence="7 8">DSM 3997</strain>
    </source>
</reference>
<evidence type="ECO:0000256" key="4">
    <source>
        <dbReference type="ARBA" id="ARBA00023136"/>
    </source>
</evidence>
<comment type="caution">
    <text evidence="7">The sequence shown here is derived from an EMBL/GenBank/DDBJ whole genome shotgun (WGS) entry which is preliminary data.</text>
</comment>
<dbReference type="RefSeq" id="WP_152890647.1">
    <property type="nucleotide sequence ID" value="NZ_WHJC01000189.1"/>
</dbReference>
<gene>
    <name evidence="7" type="ORF">GBZ86_11060</name>
</gene>
<dbReference type="GO" id="GO:0016020">
    <property type="term" value="C:membrane"/>
    <property type="evidence" value="ECO:0007669"/>
    <property type="project" value="UniProtKB-SubCell"/>
</dbReference>
<comment type="subcellular location">
    <subcellularLocation>
        <location evidence="1">Membrane</location>
        <topology evidence="1">Multi-pass membrane protein</topology>
    </subcellularLocation>
</comment>
<keyword evidence="8" id="KW-1185">Reference proteome</keyword>
<dbReference type="Pfam" id="PF12698">
    <property type="entry name" value="ABC2_membrane_3"/>
    <property type="match status" value="2"/>
</dbReference>
<dbReference type="PANTHER" id="PTHR43077:SF10">
    <property type="entry name" value="TRANSPORT PERMEASE PROTEIN"/>
    <property type="match status" value="1"/>
</dbReference>
<evidence type="ECO:0000256" key="3">
    <source>
        <dbReference type="ARBA" id="ARBA00022989"/>
    </source>
</evidence>
<dbReference type="PANTHER" id="PTHR43077">
    <property type="entry name" value="TRANSPORT PERMEASE YVFS-RELATED"/>
    <property type="match status" value="1"/>
</dbReference>
<evidence type="ECO:0000256" key="2">
    <source>
        <dbReference type="ARBA" id="ARBA00022692"/>
    </source>
</evidence>
<evidence type="ECO:0000313" key="8">
    <source>
        <dbReference type="Proteomes" id="UP000430345"/>
    </source>
</evidence>
<dbReference type="NCBIfam" id="TIGR03062">
    <property type="entry name" value="pip_yhgE_Cterm"/>
    <property type="match status" value="1"/>
</dbReference>
<dbReference type="AlphaFoldDB" id="A0A6I1MPA3"/>
<feature type="transmembrane region" description="Helical" evidence="5">
    <location>
        <begin position="594"/>
        <end position="613"/>
    </location>
</feature>
<dbReference type="InterPro" id="IPR017501">
    <property type="entry name" value="Phage_infect_YhgE_C"/>
</dbReference>
<dbReference type="InterPro" id="IPR017500">
    <property type="entry name" value="Phage_infect_YhgE_N"/>
</dbReference>
<keyword evidence="4 5" id="KW-0472">Membrane</keyword>
<keyword evidence="2 5" id="KW-0812">Transmembrane</keyword>
<feature type="transmembrane region" description="Helical" evidence="5">
    <location>
        <begin position="625"/>
        <end position="646"/>
    </location>
</feature>
<dbReference type="EMBL" id="WHJC01000189">
    <property type="protein sequence ID" value="MPQ44298.1"/>
    <property type="molecule type" value="Genomic_DNA"/>
</dbReference>